<dbReference type="Gene3D" id="2.130.10.130">
    <property type="entry name" value="Integrin alpha, N-terminal"/>
    <property type="match status" value="2"/>
</dbReference>
<dbReference type="PANTHER" id="PTHR44103:SF1">
    <property type="entry name" value="PROPROTEIN CONVERTASE P"/>
    <property type="match status" value="1"/>
</dbReference>
<keyword evidence="1" id="KW-0732">Signal</keyword>
<dbReference type="RefSeq" id="WP_303300755.1">
    <property type="nucleotide sequence ID" value="NZ_BAABDA010000051.1"/>
</dbReference>
<evidence type="ECO:0000313" key="5">
    <source>
        <dbReference type="Proteomes" id="UP001176806"/>
    </source>
</evidence>
<evidence type="ECO:0000259" key="3">
    <source>
        <dbReference type="Pfam" id="PF07593"/>
    </source>
</evidence>
<dbReference type="EMBL" id="JAUOEL010000002">
    <property type="protein sequence ID" value="MDO5973647.1"/>
    <property type="molecule type" value="Genomic_DNA"/>
</dbReference>
<evidence type="ECO:0000256" key="2">
    <source>
        <dbReference type="SAM" id="Phobius"/>
    </source>
</evidence>
<feature type="transmembrane region" description="Helical" evidence="2">
    <location>
        <begin position="12"/>
        <end position="36"/>
    </location>
</feature>
<dbReference type="Pfam" id="PF13517">
    <property type="entry name" value="FG-GAP_3"/>
    <property type="match status" value="3"/>
</dbReference>
<keyword evidence="2" id="KW-0472">Membrane</keyword>
<keyword evidence="2" id="KW-0812">Transmembrane</keyword>
<evidence type="ECO:0000256" key="1">
    <source>
        <dbReference type="ARBA" id="ARBA00022729"/>
    </source>
</evidence>
<dbReference type="Proteomes" id="UP001176806">
    <property type="component" value="Unassembled WGS sequence"/>
</dbReference>
<feature type="domain" description="ASPIC/UnbV" evidence="3">
    <location>
        <begin position="477"/>
        <end position="540"/>
    </location>
</feature>
<keyword evidence="2" id="KW-1133">Transmembrane helix</keyword>
<dbReference type="InterPro" id="IPR013517">
    <property type="entry name" value="FG-GAP"/>
</dbReference>
<organism evidence="4 5">
    <name type="scientific">Flavivirga jejuensis</name>
    <dbReference type="NCBI Taxonomy" id="870487"/>
    <lineage>
        <taxon>Bacteria</taxon>
        <taxon>Pseudomonadati</taxon>
        <taxon>Bacteroidota</taxon>
        <taxon>Flavobacteriia</taxon>
        <taxon>Flavobacteriales</taxon>
        <taxon>Flavobacteriaceae</taxon>
        <taxon>Flavivirga</taxon>
    </lineage>
</organism>
<comment type="caution">
    <text evidence="4">The sequence shown here is derived from an EMBL/GenBank/DDBJ whole genome shotgun (WGS) entry which is preliminary data.</text>
</comment>
<reference evidence="4" key="1">
    <citation type="submission" date="2023-07" db="EMBL/GenBank/DDBJ databases">
        <title>Two novel species in the genus Flavivirga.</title>
        <authorList>
            <person name="Kwon K."/>
        </authorList>
    </citation>
    <scope>NUCLEOTIDE SEQUENCE</scope>
    <source>
        <strain evidence="4">KACC 14158</strain>
    </source>
</reference>
<dbReference type="InterPro" id="IPR028994">
    <property type="entry name" value="Integrin_alpha_N"/>
</dbReference>
<protein>
    <submittedName>
        <fullName evidence="4">CRTAC1 family protein</fullName>
    </submittedName>
</protein>
<accession>A0ABT8WL21</accession>
<dbReference type="InterPro" id="IPR011519">
    <property type="entry name" value="UnbV_ASPIC"/>
</dbReference>
<evidence type="ECO:0000313" key="4">
    <source>
        <dbReference type="EMBL" id="MDO5973647.1"/>
    </source>
</evidence>
<name>A0ABT8WL21_9FLAO</name>
<gene>
    <name evidence="4" type="ORF">Q4Q40_05580</name>
</gene>
<proteinExistence type="predicted"/>
<sequence length="575" mass="64238">MLSKNTRNLLSIFKKTFIVIGLILVALIAVVLWFFWNDAASEKYDITIDDNKIPLFEQVTLNFNHQYNSEKSLPIAPAALIDIDNDNVDEVFFGGGMHQEDAIFAYRNNEFVDISSEVNLPKKGNTKTTVGMVSADFDNNGFTDIILGREDGLRIYYNTNGTFTEKIINTPINEKSNPAGITVGDIDKDGDLDIFLATYLKKELMEGQTIFEDYTYGSTSELLLNNGDDTFKSITKSAGLDYIHNTFQGVLVDVDDDSWLDLVVVHDTGEVRTYKNNGDLTYTMKPNPLTKKFAYPMGLAVGDYNNDGLVDFMFSNTGSTLPRAIAKGDIKDASLFNEKWILFRNDGNFKFTDTAEETKIADYEFSWGCTFADMNNDGLQDLMVAENYVDLAPNKLFRLKSRFLVQKEDGTFAPTEEKSGVVNPHFAITSLVSDFNQDGYLDMIWVNINTPSLAYINKGGTNNYLQVDLGESINVQGAKVTITTPTKTLTEWMVTGEGLASDQTALLQFGLGKEFRILNLKVRLANDKEISINNPKINSIVDLKAEVEKHNTTVEKIVEDAQEDSMIVISGNEEI</sequence>
<dbReference type="Pfam" id="PF07593">
    <property type="entry name" value="UnbV_ASPIC"/>
    <property type="match status" value="1"/>
</dbReference>
<dbReference type="PANTHER" id="PTHR44103">
    <property type="entry name" value="PROPROTEIN CONVERTASE P"/>
    <property type="match status" value="1"/>
</dbReference>
<keyword evidence="5" id="KW-1185">Reference proteome</keyword>
<dbReference type="SUPFAM" id="SSF69318">
    <property type="entry name" value="Integrin alpha N-terminal domain"/>
    <property type="match status" value="1"/>
</dbReference>